<keyword evidence="4 7" id="KW-1133">Transmembrane helix</keyword>
<dbReference type="PANTHER" id="PTHR31815:SF1">
    <property type="entry name" value="TRANSMEMBRANE PROTEIN 200C"/>
    <property type="match status" value="1"/>
</dbReference>
<comment type="subcellular location">
    <subcellularLocation>
        <location evidence="1">Membrane</location>
        <topology evidence="1">Multi-pass membrane protein</topology>
    </subcellularLocation>
</comment>
<dbReference type="Proteomes" id="UP000466442">
    <property type="component" value="Unassembled WGS sequence"/>
</dbReference>
<protein>
    <recommendedName>
        <fullName evidence="10">Transmembrane protein 200A</fullName>
    </recommendedName>
</protein>
<dbReference type="InterPro" id="IPR018787">
    <property type="entry name" value="DUF2371_TMEM200"/>
</dbReference>
<feature type="compositionally biased region" description="Gly residues" evidence="6">
    <location>
        <begin position="257"/>
        <end position="266"/>
    </location>
</feature>
<dbReference type="OrthoDB" id="9994280at2759"/>
<feature type="compositionally biased region" description="Basic and acidic residues" evidence="6">
    <location>
        <begin position="343"/>
        <end position="357"/>
    </location>
</feature>
<evidence type="ECO:0000256" key="1">
    <source>
        <dbReference type="ARBA" id="ARBA00004141"/>
    </source>
</evidence>
<reference evidence="8" key="1">
    <citation type="journal article" date="2021" name="Mol. Ecol. Resour.">
        <title>Apolygus lucorum genome provides insights into omnivorousness and mesophyll feeding.</title>
        <authorList>
            <person name="Liu Y."/>
            <person name="Liu H."/>
            <person name="Wang H."/>
            <person name="Huang T."/>
            <person name="Liu B."/>
            <person name="Yang B."/>
            <person name="Yin L."/>
            <person name="Li B."/>
            <person name="Zhang Y."/>
            <person name="Zhang S."/>
            <person name="Jiang F."/>
            <person name="Zhang X."/>
            <person name="Ren Y."/>
            <person name="Wang B."/>
            <person name="Wang S."/>
            <person name="Lu Y."/>
            <person name="Wu K."/>
            <person name="Fan W."/>
            <person name="Wang G."/>
        </authorList>
    </citation>
    <scope>NUCLEOTIDE SEQUENCE</scope>
    <source>
        <strain evidence="8">12Hb</strain>
    </source>
</reference>
<dbReference type="EMBL" id="WIXP02000011">
    <property type="protein sequence ID" value="KAF6202934.1"/>
    <property type="molecule type" value="Genomic_DNA"/>
</dbReference>
<gene>
    <name evidence="8" type="ORF">GE061_003341</name>
</gene>
<evidence type="ECO:0000256" key="3">
    <source>
        <dbReference type="ARBA" id="ARBA00022692"/>
    </source>
</evidence>
<feature type="compositionally biased region" description="Basic and acidic residues" evidence="6">
    <location>
        <begin position="316"/>
        <end position="325"/>
    </location>
</feature>
<feature type="transmembrane region" description="Helical" evidence="7">
    <location>
        <begin position="90"/>
        <end position="111"/>
    </location>
</feature>
<feature type="region of interest" description="Disordered" evidence="6">
    <location>
        <begin position="235"/>
        <end position="268"/>
    </location>
</feature>
<dbReference type="PANTHER" id="PTHR31815">
    <property type="entry name" value="AGAP005329-PA"/>
    <property type="match status" value="1"/>
</dbReference>
<name>A0A6A4JKF0_APOLU</name>
<organism evidence="8 9">
    <name type="scientific">Apolygus lucorum</name>
    <name type="common">Small green plant bug</name>
    <name type="synonym">Lygocoris lucorum</name>
    <dbReference type="NCBI Taxonomy" id="248454"/>
    <lineage>
        <taxon>Eukaryota</taxon>
        <taxon>Metazoa</taxon>
        <taxon>Ecdysozoa</taxon>
        <taxon>Arthropoda</taxon>
        <taxon>Hexapoda</taxon>
        <taxon>Insecta</taxon>
        <taxon>Pterygota</taxon>
        <taxon>Neoptera</taxon>
        <taxon>Paraneoptera</taxon>
        <taxon>Hemiptera</taxon>
        <taxon>Heteroptera</taxon>
        <taxon>Panheteroptera</taxon>
        <taxon>Cimicomorpha</taxon>
        <taxon>Miridae</taxon>
        <taxon>Mirini</taxon>
        <taxon>Apolygus</taxon>
    </lineage>
</organism>
<keyword evidence="5 7" id="KW-0472">Membrane</keyword>
<accession>A0A6A4JKF0</accession>
<dbReference type="AlphaFoldDB" id="A0A6A4JKF0"/>
<evidence type="ECO:0000256" key="5">
    <source>
        <dbReference type="ARBA" id="ARBA00023136"/>
    </source>
</evidence>
<evidence type="ECO:0000313" key="9">
    <source>
        <dbReference type="Proteomes" id="UP000466442"/>
    </source>
</evidence>
<dbReference type="Pfam" id="PF10177">
    <property type="entry name" value="DUF2371"/>
    <property type="match status" value="1"/>
</dbReference>
<dbReference type="GO" id="GO:0016020">
    <property type="term" value="C:membrane"/>
    <property type="evidence" value="ECO:0007669"/>
    <property type="project" value="UniProtKB-SubCell"/>
</dbReference>
<feature type="region of interest" description="Disordered" evidence="6">
    <location>
        <begin position="315"/>
        <end position="408"/>
    </location>
</feature>
<evidence type="ECO:0000256" key="6">
    <source>
        <dbReference type="SAM" id="MobiDB-lite"/>
    </source>
</evidence>
<keyword evidence="3 7" id="KW-0812">Transmembrane</keyword>
<feature type="region of interest" description="Disordered" evidence="6">
    <location>
        <begin position="122"/>
        <end position="171"/>
    </location>
</feature>
<feature type="compositionally biased region" description="Polar residues" evidence="6">
    <location>
        <begin position="125"/>
        <end position="158"/>
    </location>
</feature>
<feature type="transmembrane region" description="Helical" evidence="7">
    <location>
        <begin position="36"/>
        <end position="57"/>
    </location>
</feature>
<feature type="compositionally biased region" description="Basic and acidic residues" evidence="6">
    <location>
        <begin position="383"/>
        <end position="393"/>
    </location>
</feature>
<evidence type="ECO:0008006" key="10">
    <source>
        <dbReference type="Google" id="ProtNLM"/>
    </source>
</evidence>
<evidence type="ECO:0000256" key="4">
    <source>
        <dbReference type="ARBA" id="ARBA00022989"/>
    </source>
</evidence>
<evidence type="ECO:0000313" key="8">
    <source>
        <dbReference type="EMBL" id="KAF6202934.1"/>
    </source>
</evidence>
<sequence>MQEGGGRSSTSTKDWELEVVKTGTLSSKCFWNACKALTFGLLLMFIGTTMATLGYYADQLSVSHEVQANSTVEIRTKSKGFRFHLNNLSYAGPIVMGVGGFIVVAACVMTFEARDSAAKVVPTPRTRQLSSYPARNKSARMQSSMRSGDSRRSTSCQTKWEGRVPSPLGSDQASRRALTMAFVQFSRDLGSRPCVQMGKSPSAPDLAAPPPVCRPQQSLLSPHYLLQRQALSVDNPDYRPGAGYLSPPGRSRQSLELGGGGRGGGSQASMAMDLHLDCPVTLKVRDRTLRAESRRLVRQRQIELEEDPHSWSPRYLSREDVEHPRSTPHSRRSSFVKTPSRGSTDEHRPRISDDMRSRTSSGESVKKRRAREMRGRSSGSRSTSDRSADRASPLEDPCDIIVIEPADS</sequence>
<evidence type="ECO:0000256" key="7">
    <source>
        <dbReference type="SAM" id="Phobius"/>
    </source>
</evidence>
<comment type="similarity">
    <text evidence="2">Belongs to the TMEM200 family.</text>
</comment>
<evidence type="ECO:0000256" key="2">
    <source>
        <dbReference type="ARBA" id="ARBA00005308"/>
    </source>
</evidence>
<comment type="caution">
    <text evidence="8">The sequence shown here is derived from an EMBL/GenBank/DDBJ whole genome shotgun (WGS) entry which is preliminary data.</text>
</comment>
<proteinExistence type="inferred from homology"/>
<keyword evidence="9" id="KW-1185">Reference proteome</keyword>